<dbReference type="EMBL" id="DF237629">
    <property type="protein sequence ID" value="GAQ90749.1"/>
    <property type="molecule type" value="Genomic_DNA"/>
</dbReference>
<keyword evidence="2" id="KW-1185">Reference proteome</keyword>
<organism evidence="1 2">
    <name type="scientific">Klebsormidium nitens</name>
    <name type="common">Green alga</name>
    <name type="synonym">Ulothrix nitens</name>
    <dbReference type="NCBI Taxonomy" id="105231"/>
    <lineage>
        <taxon>Eukaryota</taxon>
        <taxon>Viridiplantae</taxon>
        <taxon>Streptophyta</taxon>
        <taxon>Klebsormidiophyceae</taxon>
        <taxon>Klebsormidiales</taxon>
        <taxon>Klebsormidiaceae</taxon>
        <taxon>Klebsormidium</taxon>
    </lineage>
</organism>
<protein>
    <submittedName>
        <fullName evidence="1">Uncharacterized protein</fullName>
    </submittedName>
</protein>
<dbReference type="Proteomes" id="UP000054558">
    <property type="component" value="Unassembled WGS sequence"/>
</dbReference>
<evidence type="ECO:0000313" key="2">
    <source>
        <dbReference type="Proteomes" id="UP000054558"/>
    </source>
</evidence>
<proteinExistence type="predicted"/>
<dbReference type="AlphaFoldDB" id="A0A1Y1IMS5"/>
<sequence>MHQPILQGPSASAQITLGFAPVLTIGCWASLGNLTSGSVSASVRLEPYITQGLSVHTLGPFQTPPPIDLKSVPSTNGLCNQGHDTRLNLQTGVLPLRLTAQYHLASDITATFTSDGQPWHSDAMWGPWLMKWVEKPPVTLMYNCYCLSCPVPTPVSTASSAN</sequence>
<accession>A0A1Y1IMS5</accession>
<name>A0A1Y1IMS5_KLENI</name>
<reference evidence="1 2" key="1">
    <citation type="journal article" date="2014" name="Nat. Commun.">
        <title>Klebsormidium flaccidum genome reveals primary factors for plant terrestrial adaptation.</title>
        <authorList>
            <person name="Hori K."/>
            <person name="Maruyama F."/>
            <person name="Fujisawa T."/>
            <person name="Togashi T."/>
            <person name="Yamamoto N."/>
            <person name="Seo M."/>
            <person name="Sato S."/>
            <person name="Yamada T."/>
            <person name="Mori H."/>
            <person name="Tajima N."/>
            <person name="Moriyama T."/>
            <person name="Ikeuchi M."/>
            <person name="Watanabe M."/>
            <person name="Wada H."/>
            <person name="Kobayashi K."/>
            <person name="Saito M."/>
            <person name="Masuda T."/>
            <person name="Sasaki-Sekimoto Y."/>
            <person name="Mashiguchi K."/>
            <person name="Awai K."/>
            <person name="Shimojima M."/>
            <person name="Masuda S."/>
            <person name="Iwai M."/>
            <person name="Nobusawa T."/>
            <person name="Narise T."/>
            <person name="Kondo S."/>
            <person name="Saito H."/>
            <person name="Sato R."/>
            <person name="Murakawa M."/>
            <person name="Ihara Y."/>
            <person name="Oshima-Yamada Y."/>
            <person name="Ohtaka K."/>
            <person name="Satoh M."/>
            <person name="Sonobe K."/>
            <person name="Ishii M."/>
            <person name="Ohtani R."/>
            <person name="Kanamori-Sato M."/>
            <person name="Honoki R."/>
            <person name="Miyazaki D."/>
            <person name="Mochizuki H."/>
            <person name="Umetsu J."/>
            <person name="Higashi K."/>
            <person name="Shibata D."/>
            <person name="Kamiya Y."/>
            <person name="Sato N."/>
            <person name="Nakamura Y."/>
            <person name="Tabata S."/>
            <person name="Ida S."/>
            <person name="Kurokawa K."/>
            <person name="Ohta H."/>
        </authorList>
    </citation>
    <scope>NUCLEOTIDE SEQUENCE [LARGE SCALE GENOMIC DNA]</scope>
    <source>
        <strain evidence="1 2">NIES-2285</strain>
    </source>
</reference>
<gene>
    <name evidence="1" type="ORF">KFL_006800045</name>
</gene>
<evidence type="ECO:0000313" key="1">
    <source>
        <dbReference type="EMBL" id="GAQ90749.1"/>
    </source>
</evidence>